<feature type="non-terminal residue" evidence="2">
    <location>
        <position position="416"/>
    </location>
</feature>
<feature type="region of interest" description="Disordered" evidence="1">
    <location>
        <begin position="322"/>
        <end position="362"/>
    </location>
</feature>
<evidence type="ECO:0000313" key="2">
    <source>
        <dbReference type="EMBL" id="JAP89408.1"/>
    </source>
</evidence>
<organism evidence="2">
    <name type="scientific">Trepomonas sp. PC1</name>
    <dbReference type="NCBI Taxonomy" id="1076344"/>
    <lineage>
        <taxon>Eukaryota</taxon>
        <taxon>Metamonada</taxon>
        <taxon>Diplomonadida</taxon>
        <taxon>Hexamitidae</taxon>
        <taxon>Hexamitinae</taxon>
        <taxon>Trepomonas</taxon>
    </lineage>
</organism>
<proteinExistence type="predicted"/>
<gene>
    <name evidence="2" type="ORF">TPC1_31097</name>
</gene>
<feature type="region of interest" description="Disordered" evidence="1">
    <location>
        <begin position="264"/>
        <end position="286"/>
    </location>
</feature>
<name>A0A146JZ06_9EUKA</name>
<dbReference type="EMBL" id="GDID01007198">
    <property type="protein sequence ID" value="JAP89408.1"/>
    <property type="molecule type" value="Transcribed_RNA"/>
</dbReference>
<sequence length="416" mass="48358">EPFQKENEKVSRPQNNYELAQMQQNPTNLTQVQCIMIHNFTCSNKDLSVDQIYSHVSKSILKNTVHVQQEVLAIINEAYFSKTAKVQKLPLENNNKLTIMPSIRINAPKKASTKSQIRTLMAVQIKQAGGYDFNPLAVNDVVLFLAFSDISKRQKQLIAENVAKQLKMEPKQVIQVFISQKPQHKKQTPIKEKVKVRTEIIKQLRSRGYEVEDYNQSMKSVYNTLQRDARKEIFDSVGKILNQSGLQVKHTLIRSFEQRYFDHQTQQADEVEEHEEIEENDLQAPEKETVLNQQSLVISKLQPIEQPSQAPNAAKQINDLEQQQIQSTHQQKNYEEDLNNKENNKPQKDSKSQKFGKYQSDRQYTNQEKAFIRRKIASEVKLRLDAHFDPWTVSNDVLQHYLDMMSRSQKTGIYDT</sequence>
<accession>A0A146JZ06</accession>
<evidence type="ECO:0000256" key="1">
    <source>
        <dbReference type="SAM" id="MobiDB-lite"/>
    </source>
</evidence>
<dbReference type="AlphaFoldDB" id="A0A146JZ06"/>
<feature type="non-terminal residue" evidence="2">
    <location>
        <position position="1"/>
    </location>
</feature>
<protein>
    <submittedName>
        <fullName evidence="2">Uncharacterized protein</fullName>
    </submittedName>
</protein>
<reference evidence="2" key="1">
    <citation type="submission" date="2015-07" db="EMBL/GenBank/DDBJ databases">
        <title>Adaptation to a free-living lifestyle via gene acquisitions in the diplomonad Trepomonas sp. PC1.</title>
        <authorList>
            <person name="Xu F."/>
            <person name="Jerlstrom-Hultqvist J."/>
            <person name="Kolisko M."/>
            <person name="Simpson A.G.B."/>
            <person name="Roger A.J."/>
            <person name="Svard S.G."/>
            <person name="Andersson J.O."/>
        </authorList>
    </citation>
    <scope>NUCLEOTIDE SEQUENCE</scope>
    <source>
        <strain evidence="2">PC1</strain>
    </source>
</reference>
<feature type="compositionally biased region" description="Basic and acidic residues" evidence="1">
    <location>
        <begin position="332"/>
        <end position="352"/>
    </location>
</feature>
<feature type="compositionally biased region" description="Acidic residues" evidence="1">
    <location>
        <begin position="269"/>
        <end position="281"/>
    </location>
</feature>
<feature type="compositionally biased region" description="Polar residues" evidence="1">
    <location>
        <begin position="322"/>
        <end position="331"/>
    </location>
</feature>